<proteinExistence type="predicted"/>
<dbReference type="EMBL" id="JBEAFC010000007">
    <property type="protein sequence ID" value="KAL1548969.1"/>
    <property type="molecule type" value="Genomic_DNA"/>
</dbReference>
<dbReference type="Proteomes" id="UP001567538">
    <property type="component" value="Unassembled WGS sequence"/>
</dbReference>
<keyword evidence="2" id="KW-1185">Reference proteome</keyword>
<name>A0ABD1GYA9_SALDI</name>
<dbReference type="AlphaFoldDB" id="A0ABD1GYA9"/>
<accession>A0ABD1GYA9</accession>
<protein>
    <submittedName>
        <fullName evidence="1">Uncharacterized protein</fullName>
    </submittedName>
</protein>
<organism evidence="1 2">
    <name type="scientific">Salvia divinorum</name>
    <name type="common">Maria pastora</name>
    <name type="synonym">Diviner's sage</name>
    <dbReference type="NCBI Taxonomy" id="28513"/>
    <lineage>
        <taxon>Eukaryota</taxon>
        <taxon>Viridiplantae</taxon>
        <taxon>Streptophyta</taxon>
        <taxon>Embryophyta</taxon>
        <taxon>Tracheophyta</taxon>
        <taxon>Spermatophyta</taxon>
        <taxon>Magnoliopsida</taxon>
        <taxon>eudicotyledons</taxon>
        <taxon>Gunneridae</taxon>
        <taxon>Pentapetalae</taxon>
        <taxon>asterids</taxon>
        <taxon>lamiids</taxon>
        <taxon>Lamiales</taxon>
        <taxon>Lamiaceae</taxon>
        <taxon>Nepetoideae</taxon>
        <taxon>Mentheae</taxon>
        <taxon>Salviinae</taxon>
        <taxon>Salvia</taxon>
        <taxon>Salvia subgen. Calosphace</taxon>
    </lineage>
</organism>
<evidence type="ECO:0000313" key="2">
    <source>
        <dbReference type="Proteomes" id="UP001567538"/>
    </source>
</evidence>
<reference evidence="1 2" key="1">
    <citation type="submission" date="2024-06" db="EMBL/GenBank/DDBJ databases">
        <title>A chromosome level genome sequence of Diviner's sage (Salvia divinorum).</title>
        <authorList>
            <person name="Ford S.A."/>
            <person name="Ro D.-K."/>
            <person name="Ness R.W."/>
            <person name="Phillips M.A."/>
        </authorList>
    </citation>
    <scope>NUCLEOTIDE SEQUENCE [LARGE SCALE GENOMIC DNA]</scope>
    <source>
        <strain evidence="1">SAF-2024a</strain>
        <tissue evidence="1">Leaf</tissue>
    </source>
</reference>
<evidence type="ECO:0000313" key="1">
    <source>
        <dbReference type="EMBL" id="KAL1548969.1"/>
    </source>
</evidence>
<gene>
    <name evidence="1" type="ORF">AAHA92_17140</name>
</gene>
<comment type="caution">
    <text evidence="1">The sequence shown here is derived from an EMBL/GenBank/DDBJ whole genome shotgun (WGS) entry which is preliminary data.</text>
</comment>
<sequence length="161" mass="17566">MSSPFLQLAIAPPSVQLSSVVLATGVAVSQELSRHRSPAPRWPASFSSAAEAGRVVVSSGSRQFDVVVSSLLGSTMISFPYLPYLIERLLGLAWQLASSYLGQLLQGKGLALTSRKFHFFASAVAPLSSGRGDVFARFRRCPPTAEHRTRRRMRELDEFLS</sequence>